<proteinExistence type="inferred from homology"/>
<dbReference type="PANTHER" id="PTHR43046">
    <property type="entry name" value="GDP-MANNOSE MANNOSYL HYDROLASE"/>
    <property type="match status" value="1"/>
</dbReference>
<feature type="domain" description="Nudix hydrolase" evidence="5">
    <location>
        <begin position="1"/>
        <end position="125"/>
    </location>
</feature>
<evidence type="ECO:0000256" key="4">
    <source>
        <dbReference type="SAM" id="MobiDB-lite"/>
    </source>
</evidence>
<dbReference type="Gene3D" id="3.90.79.10">
    <property type="entry name" value="Nucleoside Triphosphate Pyrophosphohydrolase"/>
    <property type="match status" value="1"/>
</dbReference>
<comment type="similarity">
    <text evidence="3">Belongs to the Nudix hydrolase family.</text>
</comment>
<dbReference type="EMBL" id="CADCTK010000517">
    <property type="protein sequence ID" value="CAA9259030.1"/>
    <property type="molecule type" value="Genomic_DNA"/>
</dbReference>
<dbReference type="AlphaFoldDB" id="A0A6J4ITJ2"/>
<dbReference type="InterPro" id="IPR000086">
    <property type="entry name" value="NUDIX_hydrolase_dom"/>
</dbReference>
<organism evidence="6">
    <name type="scientific">uncultured Chloroflexia bacterium</name>
    <dbReference type="NCBI Taxonomy" id="1672391"/>
    <lineage>
        <taxon>Bacteria</taxon>
        <taxon>Bacillati</taxon>
        <taxon>Chloroflexota</taxon>
        <taxon>Chloroflexia</taxon>
        <taxon>environmental samples</taxon>
    </lineage>
</organism>
<evidence type="ECO:0000256" key="2">
    <source>
        <dbReference type="ARBA" id="ARBA00022801"/>
    </source>
</evidence>
<dbReference type="PROSITE" id="PS51462">
    <property type="entry name" value="NUDIX"/>
    <property type="match status" value="1"/>
</dbReference>
<protein>
    <recommendedName>
        <fullName evidence="5">Nudix hydrolase domain-containing protein</fullName>
    </recommendedName>
</protein>
<reference evidence="6" key="1">
    <citation type="submission" date="2020-02" db="EMBL/GenBank/DDBJ databases">
        <authorList>
            <person name="Meier V. D."/>
        </authorList>
    </citation>
    <scope>NUCLEOTIDE SEQUENCE</scope>
    <source>
        <strain evidence="6">AVDCRST_MAG26</strain>
    </source>
</reference>
<dbReference type="SUPFAM" id="SSF55811">
    <property type="entry name" value="Nudix"/>
    <property type="match status" value="1"/>
</dbReference>
<accession>A0A6J4ITJ2</accession>
<dbReference type="PANTHER" id="PTHR43046:SF16">
    <property type="entry name" value="ADP-RIBOSE PYROPHOSPHATASE YJHB-RELATED"/>
    <property type="match status" value="1"/>
</dbReference>
<name>A0A6J4ITJ2_9CHLR</name>
<evidence type="ECO:0000259" key="5">
    <source>
        <dbReference type="PROSITE" id="PS51462"/>
    </source>
</evidence>
<evidence type="ECO:0000313" key="6">
    <source>
        <dbReference type="EMBL" id="CAA9259030.1"/>
    </source>
</evidence>
<dbReference type="InterPro" id="IPR015797">
    <property type="entry name" value="NUDIX_hydrolase-like_dom_sf"/>
</dbReference>
<gene>
    <name evidence="6" type="ORF">AVDCRST_MAG26-2246</name>
</gene>
<comment type="cofactor">
    <cofactor evidence="1">
        <name>Mg(2+)</name>
        <dbReference type="ChEBI" id="CHEBI:18420"/>
    </cofactor>
</comment>
<dbReference type="GO" id="GO:0016787">
    <property type="term" value="F:hydrolase activity"/>
    <property type="evidence" value="ECO:0007669"/>
    <property type="project" value="UniProtKB-KW"/>
</dbReference>
<dbReference type="InterPro" id="IPR020476">
    <property type="entry name" value="Nudix_hydrolase"/>
</dbReference>
<dbReference type="Pfam" id="PF00293">
    <property type="entry name" value="NUDIX"/>
    <property type="match status" value="1"/>
</dbReference>
<sequence length="197" mass="21685">MPGLGAIVAIFQAGRILLTKRDDFEVWCLPGGMVEEGESIGAAAVREAGEETGLELELTRLVGVYSRPPVRAAVNHLILFAARPTGGTPRLAEGEVIEADYFDPEALPEPMLWGHREMIGDALAGVGGSTAKSFNRPWPFARSMTRQELYELRDRSGLPRHAFNTRHFRPEDPMDQTVEVAPGTWPTRSTDSDERIS</sequence>
<dbReference type="PRINTS" id="PR00502">
    <property type="entry name" value="NUDIXFAMILY"/>
</dbReference>
<feature type="region of interest" description="Disordered" evidence="4">
    <location>
        <begin position="161"/>
        <end position="197"/>
    </location>
</feature>
<evidence type="ECO:0000256" key="1">
    <source>
        <dbReference type="ARBA" id="ARBA00001946"/>
    </source>
</evidence>
<evidence type="ECO:0000256" key="3">
    <source>
        <dbReference type="RuleBase" id="RU003476"/>
    </source>
</evidence>
<dbReference type="InterPro" id="IPR020084">
    <property type="entry name" value="NUDIX_hydrolase_CS"/>
</dbReference>
<dbReference type="PROSITE" id="PS00893">
    <property type="entry name" value="NUDIX_BOX"/>
    <property type="match status" value="1"/>
</dbReference>
<keyword evidence="2 3" id="KW-0378">Hydrolase</keyword>